<reference evidence="2" key="1">
    <citation type="journal article" date="2019" name="Sci. Rep.">
        <title>Draft genome of Tanacetum cinerariifolium, the natural source of mosquito coil.</title>
        <authorList>
            <person name="Yamashiro T."/>
            <person name="Shiraishi A."/>
            <person name="Satake H."/>
            <person name="Nakayama K."/>
        </authorList>
    </citation>
    <scope>NUCLEOTIDE SEQUENCE</scope>
</reference>
<dbReference type="AlphaFoldDB" id="A0A6L2JUL9"/>
<gene>
    <name evidence="2" type="ORF">Tci_012721</name>
</gene>
<evidence type="ECO:0000256" key="1">
    <source>
        <dbReference type="SAM" id="MobiDB-lite"/>
    </source>
</evidence>
<name>A0A6L2JUL9_TANCI</name>
<evidence type="ECO:0000313" key="2">
    <source>
        <dbReference type="EMBL" id="GEU40743.1"/>
    </source>
</evidence>
<sequence>MGRDIVQLKTAVSTISQDYLLEFTSEYGISEALHPELPGPGERVVDFPEGKVGVYTKFFEFANFRLPLSQFLFDILSYYQIHLSRLSVIGVAKVSHFEINYMDLFNLIHALNPTKVKTGTRPRAAHEGQEAVAPEVPPPENVMTMRVARGATMESTQMHPLKSSKGAAAAGDPESKNTSFTFMVGSPENIYRPKWVVMNGCLLDAPEACQDLMDHIAPPGYFLELRHLHNDDFYM</sequence>
<accession>A0A6L2JUL9</accession>
<comment type="caution">
    <text evidence="2">The sequence shown here is derived from an EMBL/GenBank/DDBJ whole genome shotgun (WGS) entry which is preliminary data.</text>
</comment>
<feature type="region of interest" description="Disordered" evidence="1">
    <location>
        <begin position="154"/>
        <end position="173"/>
    </location>
</feature>
<protein>
    <submittedName>
        <fullName evidence="2">Transposase (Putative), gypsy type</fullName>
    </submittedName>
</protein>
<proteinExistence type="predicted"/>
<organism evidence="2">
    <name type="scientific">Tanacetum cinerariifolium</name>
    <name type="common">Dalmatian daisy</name>
    <name type="synonym">Chrysanthemum cinerariifolium</name>
    <dbReference type="NCBI Taxonomy" id="118510"/>
    <lineage>
        <taxon>Eukaryota</taxon>
        <taxon>Viridiplantae</taxon>
        <taxon>Streptophyta</taxon>
        <taxon>Embryophyta</taxon>
        <taxon>Tracheophyta</taxon>
        <taxon>Spermatophyta</taxon>
        <taxon>Magnoliopsida</taxon>
        <taxon>eudicotyledons</taxon>
        <taxon>Gunneridae</taxon>
        <taxon>Pentapetalae</taxon>
        <taxon>asterids</taxon>
        <taxon>campanulids</taxon>
        <taxon>Asterales</taxon>
        <taxon>Asteraceae</taxon>
        <taxon>Asteroideae</taxon>
        <taxon>Anthemideae</taxon>
        <taxon>Anthemidinae</taxon>
        <taxon>Tanacetum</taxon>
    </lineage>
</organism>
<dbReference type="EMBL" id="BKCJ010001345">
    <property type="protein sequence ID" value="GEU40743.1"/>
    <property type="molecule type" value="Genomic_DNA"/>
</dbReference>